<name>A0AA36K843_ACINO</name>
<comment type="caution">
    <text evidence="1">The sequence shown here is derived from an EMBL/GenBank/DDBJ whole genome shotgun (WGS) entry which is preliminary data.</text>
</comment>
<proteinExistence type="predicted"/>
<organism evidence="1 2">
    <name type="scientific">Acinetobacter nosocomialis 28F</name>
    <dbReference type="NCBI Taxonomy" id="1147131"/>
    <lineage>
        <taxon>Bacteria</taxon>
        <taxon>Pseudomonadati</taxon>
        <taxon>Pseudomonadota</taxon>
        <taxon>Gammaproteobacteria</taxon>
        <taxon>Moraxellales</taxon>
        <taxon>Moraxellaceae</taxon>
        <taxon>Acinetobacter</taxon>
        <taxon>Acinetobacter calcoaceticus/baumannii complex</taxon>
    </lineage>
</organism>
<dbReference type="AlphaFoldDB" id="A0AA36K843"/>
<reference evidence="1 2" key="1">
    <citation type="submission" date="2013-06" db="EMBL/GenBank/DDBJ databases">
        <title>Comparative analysis of genomes of multi-drug Acinetobacter sp. from Colombian Hospitals.</title>
        <authorList>
            <person name="Barreto-Hernandez E."/>
            <person name="Gonzalez E.B."/>
            <person name="Cepeda L.A."/>
            <person name="Valenzuela E.M."/>
            <person name="Falquet L."/>
            <person name="Reguero M.T."/>
            <person name="Mantilla R."/>
        </authorList>
    </citation>
    <scope>NUCLEOTIDE SEQUENCE [LARGE SCALE GENOMIC DNA]</scope>
    <source>
        <strain evidence="1 2">28F</strain>
    </source>
</reference>
<evidence type="ECO:0000313" key="2">
    <source>
        <dbReference type="Proteomes" id="UP000019193"/>
    </source>
</evidence>
<protein>
    <submittedName>
        <fullName evidence="1">Uncharacterized protein</fullName>
    </submittedName>
</protein>
<dbReference type="RefSeq" id="WP_023188049.1">
    <property type="nucleotide sequence ID" value="NZ_CBSD020000010.1"/>
</dbReference>
<sequence length="57" mass="6451">MELTQNNLQAPLVILSNFSDSALKQGWSQAEVETVISEASQGDYMKLIRTLRTYTFL</sequence>
<gene>
    <name evidence="1" type="ORF">ANICBIBUN_18978</name>
</gene>
<evidence type="ECO:0000313" key="1">
    <source>
        <dbReference type="EMBL" id="CDG73749.1"/>
    </source>
</evidence>
<dbReference type="Proteomes" id="UP000019193">
    <property type="component" value="Unassembled WGS sequence"/>
</dbReference>
<dbReference type="EMBL" id="CBSD020000010">
    <property type="protein sequence ID" value="CDG73749.1"/>
    <property type="molecule type" value="Genomic_DNA"/>
</dbReference>
<keyword evidence="2" id="KW-1185">Reference proteome</keyword>
<accession>A0AA36K843</accession>